<evidence type="ECO:0000313" key="1">
    <source>
        <dbReference type="EMBL" id="KIL63407.1"/>
    </source>
</evidence>
<dbReference type="HOGENOM" id="CLU_3068158_0_0_1"/>
<name>A0A0C2WP43_AMAMK</name>
<dbReference type="Proteomes" id="UP000054549">
    <property type="component" value="Unassembled WGS sequence"/>
</dbReference>
<keyword evidence="2" id="KW-1185">Reference proteome</keyword>
<reference evidence="1 2" key="1">
    <citation type="submission" date="2014-04" db="EMBL/GenBank/DDBJ databases">
        <title>Evolutionary Origins and Diversification of the Mycorrhizal Mutualists.</title>
        <authorList>
            <consortium name="DOE Joint Genome Institute"/>
            <consortium name="Mycorrhizal Genomics Consortium"/>
            <person name="Kohler A."/>
            <person name="Kuo A."/>
            <person name="Nagy L.G."/>
            <person name="Floudas D."/>
            <person name="Copeland A."/>
            <person name="Barry K.W."/>
            <person name="Cichocki N."/>
            <person name="Veneault-Fourrey C."/>
            <person name="LaButti K."/>
            <person name="Lindquist E.A."/>
            <person name="Lipzen A."/>
            <person name="Lundell T."/>
            <person name="Morin E."/>
            <person name="Murat C."/>
            <person name="Riley R."/>
            <person name="Ohm R."/>
            <person name="Sun H."/>
            <person name="Tunlid A."/>
            <person name="Henrissat B."/>
            <person name="Grigoriev I.V."/>
            <person name="Hibbett D.S."/>
            <person name="Martin F."/>
        </authorList>
    </citation>
    <scope>NUCLEOTIDE SEQUENCE [LARGE SCALE GENOMIC DNA]</scope>
    <source>
        <strain evidence="1 2">Koide BX008</strain>
    </source>
</reference>
<dbReference type="EMBL" id="KN818259">
    <property type="protein sequence ID" value="KIL63407.1"/>
    <property type="molecule type" value="Genomic_DNA"/>
</dbReference>
<sequence length="53" mass="6344">MFIANRDYWASTTTRDRKPQWNLRNSLVITKTPQNRIVHIHPLKFTAPERPKV</sequence>
<proteinExistence type="predicted"/>
<gene>
    <name evidence="1" type="ORF">M378DRAFT_164478</name>
</gene>
<organism evidence="1 2">
    <name type="scientific">Amanita muscaria (strain Koide BX008)</name>
    <dbReference type="NCBI Taxonomy" id="946122"/>
    <lineage>
        <taxon>Eukaryota</taxon>
        <taxon>Fungi</taxon>
        <taxon>Dikarya</taxon>
        <taxon>Basidiomycota</taxon>
        <taxon>Agaricomycotina</taxon>
        <taxon>Agaricomycetes</taxon>
        <taxon>Agaricomycetidae</taxon>
        <taxon>Agaricales</taxon>
        <taxon>Pluteineae</taxon>
        <taxon>Amanitaceae</taxon>
        <taxon>Amanita</taxon>
    </lineage>
</organism>
<evidence type="ECO:0000313" key="2">
    <source>
        <dbReference type="Proteomes" id="UP000054549"/>
    </source>
</evidence>
<dbReference type="AlphaFoldDB" id="A0A0C2WP43"/>
<protein>
    <submittedName>
        <fullName evidence="1">Uncharacterized protein</fullName>
    </submittedName>
</protein>
<accession>A0A0C2WP43</accession>
<dbReference type="InParanoid" id="A0A0C2WP43"/>